<evidence type="ECO:0008006" key="4">
    <source>
        <dbReference type="Google" id="ProtNLM"/>
    </source>
</evidence>
<feature type="chain" id="PRO_5041970714" description="KIF-binding protein" evidence="1">
    <location>
        <begin position="22"/>
        <end position="653"/>
    </location>
</feature>
<dbReference type="AlphaFoldDB" id="A0AAD8XXT0"/>
<evidence type="ECO:0000313" key="2">
    <source>
        <dbReference type="EMBL" id="KAK1735589.1"/>
    </source>
</evidence>
<evidence type="ECO:0000256" key="1">
    <source>
        <dbReference type="SAM" id="SignalP"/>
    </source>
</evidence>
<dbReference type="EMBL" id="JATAAI010000033">
    <property type="protein sequence ID" value="KAK1735589.1"/>
    <property type="molecule type" value="Genomic_DNA"/>
</dbReference>
<name>A0AAD8XXT0_9STRA</name>
<protein>
    <recommendedName>
        <fullName evidence="4">KIF-binding protein</fullName>
    </recommendedName>
</protein>
<organism evidence="2 3">
    <name type="scientific">Skeletonema marinoi</name>
    <dbReference type="NCBI Taxonomy" id="267567"/>
    <lineage>
        <taxon>Eukaryota</taxon>
        <taxon>Sar</taxon>
        <taxon>Stramenopiles</taxon>
        <taxon>Ochrophyta</taxon>
        <taxon>Bacillariophyta</taxon>
        <taxon>Coscinodiscophyceae</taxon>
        <taxon>Thalassiosirophycidae</taxon>
        <taxon>Thalassiosirales</taxon>
        <taxon>Skeletonemataceae</taxon>
        <taxon>Skeletonema</taxon>
        <taxon>Skeletonema marinoi-dohrnii complex</taxon>
    </lineage>
</organism>
<dbReference type="Gene3D" id="1.25.40.10">
    <property type="entry name" value="Tetratricopeptide repeat domain"/>
    <property type="match status" value="1"/>
</dbReference>
<dbReference type="Proteomes" id="UP001224775">
    <property type="component" value="Unassembled WGS sequence"/>
</dbReference>
<comment type="caution">
    <text evidence="2">The sequence shown here is derived from an EMBL/GenBank/DDBJ whole genome shotgun (WGS) entry which is preliminary data.</text>
</comment>
<feature type="signal peptide" evidence="1">
    <location>
        <begin position="1"/>
        <end position="21"/>
    </location>
</feature>
<keyword evidence="3" id="KW-1185">Reference proteome</keyword>
<gene>
    <name evidence="2" type="ORF">QTG54_013752</name>
</gene>
<accession>A0AAD8XXT0</accession>
<dbReference type="SUPFAM" id="SSF48452">
    <property type="entry name" value="TPR-like"/>
    <property type="match status" value="1"/>
</dbReference>
<keyword evidence="1" id="KW-0732">Signal</keyword>
<proteinExistence type="predicted"/>
<sequence>MRCVVALIFFIFCVICVRVTAADKQQIILEAEEIICNNEDGCESPRTTIQKIISHDIDNGSLTINSQQTYTEPFHQYGMEAALQLREIVKNVHSLEFLAENNFDDHVHMIMTVTDDLSDLAAVHKLEWLYGSSDDASAMQSKSFDKTVVICKAVMRLFKLLELHATNEKETSEYISTGISSAALVLGDLFQLRPSVDSSAVIADDYFTSYEYFAFAESTIVKSLSSMSIDMNGNLLGQEDEVRLPVLDDVLTVHASINLRFGSLLLELYLSGFTLDLDNNLHHHVPSVSELPMQQLSENQKHILRKAFTKLETSTVIHRKIKFTGDVLMNQADAYRLMGTVNSLLHEWALAAKNCKLGLSMLSASVSKSQNGDMIASADDIVTTMITITQSIFEAFLHLPDEIQSAKDAFRMHLLAQQAAAEVGYGDLSDIFRKELKNEGEEEVRQLLLLNKDATLPIVDSAQVQESLNIYQSMLEETLQYGMHYVELDINGGAANDNRDILYEGSLRSVIGSLYLDLNEPWKARDELENAVQLLEEGIQLVDSGKYEVTGDDGIPLTYSLRLDLAHVLHSLSYTYLALMQWEKSYDAFDQAMDIYQLELLEGESPMDWNSIATTTSSTRESTSMTDRLLNYLFRATEDIDVEDFQQIDNTTA</sequence>
<evidence type="ECO:0000313" key="3">
    <source>
        <dbReference type="Proteomes" id="UP001224775"/>
    </source>
</evidence>
<reference evidence="2" key="1">
    <citation type="submission" date="2023-06" db="EMBL/GenBank/DDBJ databases">
        <title>Survivors Of The Sea: Transcriptome response of Skeletonema marinoi to long-term dormancy.</title>
        <authorList>
            <person name="Pinder M.I.M."/>
            <person name="Kourtchenko O."/>
            <person name="Robertson E.K."/>
            <person name="Larsson T."/>
            <person name="Maumus F."/>
            <person name="Osuna-Cruz C.M."/>
            <person name="Vancaester E."/>
            <person name="Stenow R."/>
            <person name="Vandepoele K."/>
            <person name="Ploug H."/>
            <person name="Bruchert V."/>
            <person name="Godhe A."/>
            <person name="Topel M."/>
        </authorList>
    </citation>
    <scope>NUCLEOTIDE SEQUENCE</scope>
    <source>
        <strain evidence="2">R05AC</strain>
    </source>
</reference>
<dbReference type="InterPro" id="IPR011990">
    <property type="entry name" value="TPR-like_helical_dom_sf"/>
</dbReference>